<dbReference type="EMBL" id="JBHSMJ010000007">
    <property type="protein sequence ID" value="MFC5447453.1"/>
    <property type="molecule type" value="Genomic_DNA"/>
</dbReference>
<dbReference type="InterPro" id="IPR013022">
    <property type="entry name" value="Xyl_isomerase-like_TIM-brl"/>
</dbReference>
<dbReference type="Proteomes" id="UP001596044">
    <property type="component" value="Unassembled WGS sequence"/>
</dbReference>
<organism evidence="2 3">
    <name type="scientific">Paenibacillus aestuarii</name>
    <dbReference type="NCBI Taxonomy" id="516965"/>
    <lineage>
        <taxon>Bacteria</taxon>
        <taxon>Bacillati</taxon>
        <taxon>Bacillota</taxon>
        <taxon>Bacilli</taxon>
        <taxon>Bacillales</taxon>
        <taxon>Paenibacillaceae</taxon>
        <taxon>Paenibacillus</taxon>
    </lineage>
</organism>
<evidence type="ECO:0000313" key="3">
    <source>
        <dbReference type="Proteomes" id="UP001596044"/>
    </source>
</evidence>
<reference evidence="3" key="1">
    <citation type="journal article" date="2019" name="Int. J. Syst. Evol. Microbiol.">
        <title>The Global Catalogue of Microorganisms (GCM) 10K type strain sequencing project: providing services to taxonomists for standard genome sequencing and annotation.</title>
        <authorList>
            <consortium name="The Broad Institute Genomics Platform"/>
            <consortium name="The Broad Institute Genome Sequencing Center for Infectious Disease"/>
            <person name="Wu L."/>
            <person name="Ma J."/>
        </authorList>
    </citation>
    <scope>NUCLEOTIDE SEQUENCE [LARGE SCALE GENOMIC DNA]</scope>
    <source>
        <strain evidence="3">KACC 11904</strain>
    </source>
</reference>
<accession>A0ABW0K230</accession>
<dbReference type="RefSeq" id="WP_270884243.1">
    <property type="nucleotide sequence ID" value="NZ_JAQFVF010000065.1"/>
</dbReference>
<gene>
    <name evidence="2" type="ORF">ACFPOG_04240</name>
</gene>
<dbReference type="InterPro" id="IPR036237">
    <property type="entry name" value="Xyl_isomerase-like_sf"/>
</dbReference>
<dbReference type="Pfam" id="PF01261">
    <property type="entry name" value="AP_endonuc_2"/>
    <property type="match status" value="1"/>
</dbReference>
<dbReference type="Gene3D" id="3.20.20.150">
    <property type="entry name" value="Divalent-metal-dependent TIM barrel enzymes"/>
    <property type="match status" value="1"/>
</dbReference>
<feature type="domain" description="Xylose isomerase-like TIM barrel" evidence="1">
    <location>
        <begin position="37"/>
        <end position="224"/>
    </location>
</feature>
<name>A0ABW0K230_9BACL</name>
<keyword evidence="3" id="KW-1185">Reference proteome</keyword>
<protein>
    <submittedName>
        <fullName evidence="2">TIM barrel protein</fullName>
    </submittedName>
</protein>
<sequence length="266" mass="30384">MKYMRLKTNLSQKAIEDRLQYDPEIIELHLEAADLAAPARLLEVIRLFKQRGIKVFLHHPAKINGKYLDILSSDPEVQSFYMHSSRTLAAICQEEQIQCVIHAHYLGTASSAHDSSLELSKMKYKIEEILAFGQNVFLWEDTIDGLFSYSNPYLIDELIVPLKLRLNVDVSHTFISLRGDNGKLEQVLQRTAPFVRYFHLVDSKGIRHDSLPLGQGAIDWKMVIPYTENHDFIFEIGLSGDHTDCRPMVESAAYYSSLLQTRSASN</sequence>
<proteinExistence type="predicted"/>
<dbReference type="SUPFAM" id="SSF51658">
    <property type="entry name" value="Xylose isomerase-like"/>
    <property type="match status" value="1"/>
</dbReference>
<comment type="caution">
    <text evidence="2">The sequence shown here is derived from an EMBL/GenBank/DDBJ whole genome shotgun (WGS) entry which is preliminary data.</text>
</comment>
<evidence type="ECO:0000313" key="2">
    <source>
        <dbReference type="EMBL" id="MFC5447453.1"/>
    </source>
</evidence>
<evidence type="ECO:0000259" key="1">
    <source>
        <dbReference type="Pfam" id="PF01261"/>
    </source>
</evidence>